<gene>
    <name evidence="1" type="ORF">BDM02DRAFT_2871156</name>
</gene>
<dbReference type="EMBL" id="MU118046">
    <property type="protein sequence ID" value="KAF9646904.1"/>
    <property type="molecule type" value="Genomic_DNA"/>
</dbReference>
<reference evidence="1" key="1">
    <citation type="submission" date="2019-10" db="EMBL/GenBank/DDBJ databases">
        <authorList>
            <consortium name="DOE Joint Genome Institute"/>
            <person name="Kuo A."/>
            <person name="Miyauchi S."/>
            <person name="Kiss E."/>
            <person name="Drula E."/>
            <person name="Kohler A."/>
            <person name="Sanchez-Garcia M."/>
            <person name="Andreopoulos B."/>
            <person name="Barry K.W."/>
            <person name="Bonito G."/>
            <person name="Buee M."/>
            <person name="Carver A."/>
            <person name="Chen C."/>
            <person name="Cichocki N."/>
            <person name="Clum A."/>
            <person name="Culley D."/>
            <person name="Crous P.W."/>
            <person name="Fauchery L."/>
            <person name="Girlanda M."/>
            <person name="Hayes R."/>
            <person name="Keri Z."/>
            <person name="Labutti K."/>
            <person name="Lipzen A."/>
            <person name="Lombard V."/>
            <person name="Magnuson J."/>
            <person name="Maillard F."/>
            <person name="Morin E."/>
            <person name="Murat C."/>
            <person name="Nolan M."/>
            <person name="Ohm R."/>
            <person name="Pangilinan J."/>
            <person name="Pereira M."/>
            <person name="Perotto S."/>
            <person name="Peter M."/>
            <person name="Riley R."/>
            <person name="Sitrit Y."/>
            <person name="Stielow B."/>
            <person name="Szollosi G."/>
            <person name="Zifcakova L."/>
            <person name="Stursova M."/>
            <person name="Spatafora J.W."/>
            <person name="Tedersoo L."/>
            <person name="Vaario L.-M."/>
            <person name="Yamada A."/>
            <person name="Yan M."/>
            <person name="Wang P."/>
            <person name="Xu J."/>
            <person name="Bruns T."/>
            <person name="Baldrian P."/>
            <person name="Vilgalys R."/>
            <person name="Henrissat B."/>
            <person name="Grigoriev I.V."/>
            <person name="Hibbett D."/>
            <person name="Nagy L.G."/>
            <person name="Martin F.M."/>
        </authorList>
    </citation>
    <scope>NUCLEOTIDE SEQUENCE</scope>
    <source>
        <strain evidence="1">P2</strain>
    </source>
</reference>
<comment type="caution">
    <text evidence="1">The sequence shown here is derived from an EMBL/GenBank/DDBJ whole genome shotgun (WGS) entry which is preliminary data.</text>
</comment>
<name>A0ACB6ZBL1_THEGA</name>
<sequence length="573" mass="63207">MVTQNPDSVPSASSQHGNTPRWSAPEVLKDGKFSKEADIFSFAMVMIEAFTGAVPFSEKQPGAAMFEIMIGLRPQRPTHPAFTDKLWILMQNCWNQDPHLRPAVSEVLSVLRGTDDPAWKRLISDTLAIHEHISLITIIFSDPNQVKMVGNLSGDDAQAFVDKIDEVLDSLAPQIHRRCLRYLYRICGRQALLPKSLAIPLCYDQKGDPVYHGGIADVWEGKYQGREVAAQVLRLWPGDDTEQIRGKFCREVVTWRALHHPNVLPLLGVTITENQLVTVSERMTRGNIREFTKADINADRLALLRGVTRGLVYMHDQGVIHGDLKGMNILIDNDGNARLTGFNLIPVASGQSMKTFPEVAGSTIPWMSPELLYPQKFGLKGSYPTKESDCYALGMVIYEVLSGQAPFASYRDPEVVYMVLDGERPKRPEGNEGNFFTDEIWKVLELCWKPRPSDRISAKAVLMDLDGSLSLSGPPSDMDGDETDISDWSDGTESGSGTGGDEADIGDQLHDAESGSGMDGDETDIGYRSDDTETRSGPSIARGGLPGLPRTDNSRGGSFSDALVRGVRRLFRL</sequence>
<evidence type="ECO:0000313" key="1">
    <source>
        <dbReference type="EMBL" id="KAF9646904.1"/>
    </source>
</evidence>
<reference evidence="1" key="2">
    <citation type="journal article" date="2020" name="Nat. Commun.">
        <title>Large-scale genome sequencing of mycorrhizal fungi provides insights into the early evolution of symbiotic traits.</title>
        <authorList>
            <person name="Miyauchi S."/>
            <person name="Kiss E."/>
            <person name="Kuo A."/>
            <person name="Drula E."/>
            <person name="Kohler A."/>
            <person name="Sanchez-Garcia M."/>
            <person name="Morin E."/>
            <person name="Andreopoulos B."/>
            <person name="Barry K.W."/>
            <person name="Bonito G."/>
            <person name="Buee M."/>
            <person name="Carver A."/>
            <person name="Chen C."/>
            <person name="Cichocki N."/>
            <person name="Clum A."/>
            <person name="Culley D."/>
            <person name="Crous P.W."/>
            <person name="Fauchery L."/>
            <person name="Girlanda M."/>
            <person name="Hayes R.D."/>
            <person name="Keri Z."/>
            <person name="LaButti K."/>
            <person name="Lipzen A."/>
            <person name="Lombard V."/>
            <person name="Magnuson J."/>
            <person name="Maillard F."/>
            <person name="Murat C."/>
            <person name="Nolan M."/>
            <person name="Ohm R.A."/>
            <person name="Pangilinan J."/>
            <person name="Pereira M.F."/>
            <person name="Perotto S."/>
            <person name="Peter M."/>
            <person name="Pfister S."/>
            <person name="Riley R."/>
            <person name="Sitrit Y."/>
            <person name="Stielow J.B."/>
            <person name="Szollosi G."/>
            <person name="Zifcakova L."/>
            <person name="Stursova M."/>
            <person name="Spatafora J.W."/>
            <person name="Tedersoo L."/>
            <person name="Vaario L.M."/>
            <person name="Yamada A."/>
            <person name="Yan M."/>
            <person name="Wang P."/>
            <person name="Xu J."/>
            <person name="Bruns T."/>
            <person name="Baldrian P."/>
            <person name="Vilgalys R."/>
            <person name="Dunand C."/>
            <person name="Henrissat B."/>
            <person name="Grigoriev I.V."/>
            <person name="Hibbett D."/>
            <person name="Nagy L.G."/>
            <person name="Martin F.M."/>
        </authorList>
    </citation>
    <scope>NUCLEOTIDE SEQUENCE</scope>
    <source>
        <strain evidence="1">P2</strain>
    </source>
</reference>
<evidence type="ECO:0000313" key="2">
    <source>
        <dbReference type="Proteomes" id="UP000886501"/>
    </source>
</evidence>
<keyword evidence="2" id="KW-1185">Reference proteome</keyword>
<proteinExistence type="predicted"/>
<protein>
    <submittedName>
        <fullName evidence="1">Kinase-like protein</fullName>
    </submittedName>
</protein>
<organism evidence="1 2">
    <name type="scientific">Thelephora ganbajun</name>
    <name type="common">Ganba fungus</name>
    <dbReference type="NCBI Taxonomy" id="370292"/>
    <lineage>
        <taxon>Eukaryota</taxon>
        <taxon>Fungi</taxon>
        <taxon>Dikarya</taxon>
        <taxon>Basidiomycota</taxon>
        <taxon>Agaricomycotina</taxon>
        <taxon>Agaricomycetes</taxon>
        <taxon>Thelephorales</taxon>
        <taxon>Thelephoraceae</taxon>
        <taxon>Thelephora</taxon>
    </lineage>
</organism>
<accession>A0ACB6ZBL1</accession>
<dbReference type="Proteomes" id="UP000886501">
    <property type="component" value="Unassembled WGS sequence"/>
</dbReference>